<evidence type="ECO:0000256" key="17">
    <source>
        <dbReference type="PIRSR" id="PIRSR006769-2"/>
    </source>
</evidence>
<evidence type="ECO:0000256" key="13">
    <source>
        <dbReference type="ARBA" id="ARBA00049861"/>
    </source>
</evidence>
<dbReference type="Pfam" id="PF00383">
    <property type="entry name" value="dCMP_cyt_deam_1"/>
    <property type="match status" value="1"/>
</dbReference>
<evidence type="ECO:0000256" key="2">
    <source>
        <dbReference type="ARBA" id="ARBA00004882"/>
    </source>
</evidence>
<dbReference type="InterPro" id="IPR002734">
    <property type="entry name" value="RibDG_C"/>
</dbReference>
<dbReference type="GO" id="GO:0009231">
    <property type="term" value="P:riboflavin biosynthetic process"/>
    <property type="evidence" value="ECO:0007669"/>
    <property type="project" value="UniProtKB-UniPathway"/>
</dbReference>
<dbReference type="GO" id="GO:0008703">
    <property type="term" value="F:5-amino-6-(5-phosphoribosylamino)uracil reductase activity"/>
    <property type="evidence" value="ECO:0007669"/>
    <property type="project" value="UniProtKB-EC"/>
</dbReference>
<keyword evidence="9 15" id="KW-0862">Zinc</keyword>
<feature type="binding site" evidence="17">
    <location>
        <position position="199"/>
    </location>
    <ligand>
        <name>NADP(+)</name>
        <dbReference type="ChEBI" id="CHEBI:58349"/>
    </ligand>
</feature>
<evidence type="ECO:0000256" key="8">
    <source>
        <dbReference type="ARBA" id="ARBA00022801"/>
    </source>
</evidence>
<dbReference type="PROSITE" id="PS00903">
    <property type="entry name" value="CYT_DCMP_DEAMINASES_1"/>
    <property type="match status" value="1"/>
</dbReference>
<dbReference type="PANTHER" id="PTHR38011:SF7">
    <property type="entry name" value="2,5-DIAMINO-6-RIBOSYLAMINO-4(3H)-PYRIMIDINONE 5'-PHOSPHATE REDUCTASE"/>
    <property type="match status" value="1"/>
</dbReference>
<dbReference type="UniPathway" id="UPA00275">
    <property type="reaction ID" value="UER00401"/>
</dbReference>
<keyword evidence="7 15" id="KW-0479">Metal-binding</keyword>
<name>A0A1G5RTH1_9FIRM</name>
<dbReference type="InterPro" id="IPR024072">
    <property type="entry name" value="DHFR-like_dom_sf"/>
</dbReference>
<organism evidence="20 21">
    <name type="scientific">Acidaminobacter hydrogenoformans DSM 2784</name>
    <dbReference type="NCBI Taxonomy" id="1120920"/>
    <lineage>
        <taxon>Bacteria</taxon>
        <taxon>Bacillati</taxon>
        <taxon>Bacillota</taxon>
        <taxon>Clostridia</taxon>
        <taxon>Peptostreptococcales</taxon>
        <taxon>Acidaminobacteraceae</taxon>
        <taxon>Acidaminobacter</taxon>
    </lineage>
</organism>
<dbReference type="CDD" id="cd01284">
    <property type="entry name" value="Riboflavin_deaminase-reductase"/>
    <property type="match status" value="1"/>
</dbReference>
<evidence type="ECO:0000256" key="1">
    <source>
        <dbReference type="ARBA" id="ARBA00002151"/>
    </source>
</evidence>
<protein>
    <recommendedName>
        <fullName evidence="15">Riboflavin biosynthesis protein RibD</fullName>
    </recommendedName>
    <domain>
        <recommendedName>
            <fullName evidence="15">Diaminohydroxyphosphoribosylaminopyrimidine deaminase</fullName>
            <shortName evidence="15">DRAP deaminase</shortName>
            <ecNumber evidence="15">3.5.4.26</ecNumber>
        </recommendedName>
        <alternativeName>
            <fullName evidence="15">Riboflavin-specific deaminase</fullName>
        </alternativeName>
    </domain>
    <domain>
        <recommendedName>
            <fullName evidence="15">5-amino-6-(5-phosphoribosylamino)uracil reductase</fullName>
            <ecNumber evidence="15">1.1.1.193</ecNumber>
        </recommendedName>
        <alternativeName>
            <fullName evidence="15">HTP reductase</fullName>
        </alternativeName>
    </domain>
</protein>
<evidence type="ECO:0000256" key="15">
    <source>
        <dbReference type="PIRNR" id="PIRNR006769"/>
    </source>
</evidence>
<dbReference type="Proteomes" id="UP000199208">
    <property type="component" value="Unassembled WGS sequence"/>
</dbReference>
<feature type="binding site" evidence="17">
    <location>
        <position position="195"/>
    </location>
    <ligand>
        <name>NADP(+)</name>
        <dbReference type="ChEBI" id="CHEBI:58349"/>
    </ligand>
</feature>
<keyword evidence="11 15" id="KW-0560">Oxidoreductase</keyword>
<comment type="pathway">
    <text evidence="2 15">Cofactor biosynthesis; riboflavin biosynthesis; 5-amino-6-(D-ribitylamino)uracil from GTP: step 2/4.</text>
</comment>
<dbReference type="FunFam" id="3.40.140.10:FF:000025">
    <property type="entry name" value="Riboflavin biosynthesis protein RibD"/>
    <property type="match status" value="1"/>
</dbReference>
<feature type="binding site" evidence="17">
    <location>
        <position position="206"/>
    </location>
    <ligand>
        <name>substrate</name>
    </ligand>
</feature>
<dbReference type="Gene3D" id="3.40.140.10">
    <property type="entry name" value="Cytidine Deaminase, domain 2"/>
    <property type="match status" value="1"/>
</dbReference>
<feature type="binding site" evidence="17">
    <location>
        <position position="183"/>
    </location>
    <ligand>
        <name>substrate</name>
    </ligand>
</feature>
<comment type="catalytic activity">
    <reaction evidence="14 15">
        <text>2,5-diamino-6-hydroxy-4-(5-phosphoribosylamino)-pyrimidine + H2O + H(+) = 5-amino-6-(5-phospho-D-ribosylamino)uracil + NH4(+)</text>
        <dbReference type="Rhea" id="RHEA:21868"/>
        <dbReference type="ChEBI" id="CHEBI:15377"/>
        <dbReference type="ChEBI" id="CHEBI:15378"/>
        <dbReference type="ChEBI" id="CHEBI:28938"/>
        <dbReference type="ChEBI" id="CHEBI:58453"/>
        <dbReference type="ChEBI" id="CHEBI:58614"/>
        <dbReference type="EC" id="3.5.4.26"/>
    </reaction>
</comment>
<dbReference type="RefSeq" id="WP_092589526.1">
    <property type="nucleotide sequence ID" value="NZ_FMWL01000002.1"/>
</dbReference>
<dbReference type="EC" id="1.1.1.193" evidence="15"/>
<comment type="function">
    <text evidence="1 15">Converts 2,5-diamino-6-(ribosylamino)-4(3h)-pyrimidinone 5'-phosphate into 5-amino-6-(ribosylamino)-2,4(1h,3h)-pyrimidinedione 5'-phosphate.</text>
</comment>
<evidence type="ECO:0000256" key="14">
    <source>
        <dbReference type="ARBA" id="ARBA00049886"/>
    </source>
</evidence>
<feature type="binding site" evidence="17">
    <location>
        <begin position="297"/>
        <end position="303"/>
    </location>
    <ligand>
        <name>NADP(+)</name>
        <dbReference type="ChEBI" id="CHEBI:58349"/>
    </ligand>
</feature>
<dbReference type="Gene3D" id="3.40.430.10">
    <property type="entry name" value="Dihydrofolate Reductase, subunit A"/>
    <property type="match status" value="1"/>
</dbReference>
<evidence type="ECO:0000313" key="21">
    <source>
        <dbReference type="Proteomes" id="UP000199208"/>
    </source>
</evidence>
<dbReference type="InterPro" id="IPR011549">
    <property type="entry name" value="RibD_C"/>
</dbReference>
<evidence type="ECO:0000256" key="16">
    <source>
        <dbReference type="PIRSR" id="PIRSR006769-1"/>
    </source>
</evidence>
<dbReference type="STRING" id="1120920.SAMN03080599_00749"/>
<dbReference type="InterPro" id="IPR050765">
    <property type="entry name" value="Riboflavin_Biosynth_HTPR"/>
</dbReference>
<evidence type="ECO:0000256" key="11">
    <source>
        <dbReference type="ARBA" id="ARBA00023002"/>
    </source>
</evidence>
<feature type="binding site" evidence="17">
    <location>
        <position position="153"/>
    </location>
    <ligand>
        <name>NADP(+)</name>
        <dbReference type="ChEBI" id="CHEBI:58349"/>
    </ligand>
</feature>
<keyword evidence="8 15" id="KW-0378">Hydrolase</keyword>
<comment type="similarity">
    <text evidence="4 15">In the N-terminal section; belongs to the cytidine and deoxycytidylate deaminase family.</text>
</comment>
<dbReference type="GO" id="GO:0008270">
    <property type="term" value="F:zinc ion binding"/>
    <property type="evidence" value="ECO:0007669"/>
    <property type="project" value="InterPro"/>
</dbReference>
<comment type="pathway">
    <text evidence="3 15">Cofactor biosynthesis; riboflavin biosynthesis; 5-amino-6-(D-ribitylamino)uracil from GTP: step 3/4.</text>
</comment>
<dbReference type="NCBIfam" id="TIGR00227">
    <property type="entry name" value="ribD_Cterm"/>
    <property type="match status" value="1"/>
</dbReference>
<sequence length="371" mass="40058">MNVQYMKRALALARIGAGQTSPNPMVGAVIVKDGRIIGEGYHAFYGGPHAEVNAIENALEDVEGAEIYVTLEPCSHYGKTPPCALKLIEKRFSKVYVAMEDPNPLVAGRGIQMLRKQGIEVEVGLLEEEARALNEVFLKYITQKKPFCVLKAAMTLDGKIATVTGESKWITSEASRAYVHQLRHELRAIMVGIGTVLADDPALTTRLEDGNGRDPVRVIVDSRLRIPLEARVLRNKSLSPTIIATTDKADPDKATALQAMENVQLIITPEKDGKVDLDYLMFVLGEQGIDSLLLEGGATLNASALESGIVDKVMMFIAPKILGGQNAPTPVGGKGIEVIEKAVQLKAMKVVPVGEDIMVEAAVVGRLLAKE</sequence>
<dbReference type="PIRSF" id="PIRSF006769">
    <property type="entry name" value="RibD"/>
    <property type="match status" value="1"/>
</dbReference>
<dbReference type="EC" id="3.5.4.26" evidence="15"/>
<dbReference type="SUPFAM" id="SSF53927">
    <property type="entry name" value="Cytidine deaminase-like"/>
    <property type="match status" value="1"/>
</dbReference>
<evidence type="ECO:0000313" key="20">
    <source>
        <dbReference type="EMBL" id="SCZ77373.1"/>
    </source>
</evidence>
<dbReference type="AlphaFoldDB" id="A0A1G5RTH1"/>
<comment type="similarity">
    <text evidence="5 15">In the C-terminal section; belongs to the HTP reductase family.</text>
</comment>
<feature type="binding site" evidence="17">
    <location>
        <position position="169"/>
    </location>
    <ligand>
        <name>NADP(+)</name>
        <dbReference type="ChEBI" id="CHEBI:58349"/>
    </ligand>
</feature>
<keyword evidence="6 15" id="KW-0686">Riboflavin biosynthesis</keyword>
<evidence type="ECO:0000256" key="10">
    <source>
        <dbReference type="ARBA" id="ARBA00022857"/>
    </source>
</evidence>
<feature type="domain" description="CMP/dCMP-type deaminase" evidence="19">
    <location>
        <begin position="1"/>
        <end position="122"/>
    </location>
</feature>
<feature type="binding site" evidence="18">
    <location>
        <position position="74"/>
    </location>
    <ligand>
        <name>Zn(2+)</name>
        <dbReference type="ChEBI" id="CHEBI:29105"/>
        <note>catalytic</note>
    </ligand>
</feature>
<feature type="binding site" evidence="17">
    <location>
        <position position="167"/>
    </location>
    <ligand>
        <name>substrate</name>
    </ligand>
</feature>
<evidence type="ECO:0000256" key="6">
    <source>
        <dbReference type="ARBA" id="ARBA00022619"/>
    </source>
</evidence>
<dbReference type="GO" id="GO:0008835">
    <property type="term" value="F:diaminohydroxyphosphoribosylaminopyrimidine deaminase activity"/>
    <property type="evidence" value="ECO:0007669"/>
    <property type="project" value="UniProtKB-EC"/>
</dbReference>
<feature type="binding site" evidence="17">
    <location>
        <position position="295"/>
    </location>
    <ligand>
        <name>substrate</name>
    </ligand>
</feature>
<dbReference type="GO" id="GO:0050661">
    <property type="term" value="F:NADP binding"/>
    <property type="evidence" value="ECO:0007669"/>
    <property type="project" value="InterPro"/>
</dbReference>
<keyword evidence="12" id="KW-0511">Multifunctional enzyme</keyword>
<evidence type="ECO:0000256" key="5">
    <source>
        <dbReference type="ARBA" id="ARBA00007417"/>
    </source>
</evidence>
<dbReference type="EMBL" id="FMWL01000002">
    <property type="protein sequence ID" value="SCZ77373.1"/>
    <property type="molecule type" value="Genomic_DNA"/>
</dbReference>
<accession>A0A1G5RTH1</accession>
<dbReference type="InterPro" id="IPR016192">
    <property type="entry name" value="APOBEC/CMP_deaminase_Zn-bd"/>
</dbReference>
<reference evidence="20 21" key="1">
    <citation type="submission" date="2016-10" db="EMBL/GenBank/DDBJ databases">
        <authorList>
            <person name="de Groot N.N."/>
        </authorList>
    </citation>
    <scope>NUCLEOTIDE SEQUENCE [LARGE SCALE GENOMIC DNA]</scope>
    <source>
        <strain evidence="20 21">DSM 2784</strain>
    </source>
</reference>
<comment type="catalytic activity">
    <reaction evidence="13 15">
        <text>5-amino-6-(5-phospho-D-ribitylamino)uracil + NADP(+) = 5-amino-6-(5-phospho-D-ribosylamino)uracil + NADPH + H(+)</text>
        <dbReference type="Rhea" id="RHEA:17845"/>
        <dbReference type="ChEBI" id="CHEBI:15378"/>
        <dbReference type="ChEBI" id="CHEBI:57783"/>
        <dbReference type="ChEBI" id="CHEBI:58349"/>
        <dbReference type="ChEBI" id="CHEBI:58421"/>
        <dbReference type="ChEBI" id="CHEBI:58453"/>
        <dbReference type="EC" id="1.1.1.193"/>
    </reaction>
</comment>
<feature type="binding site" evidence="18">
    <location>
        <position position="83"/>
    </location>
    <ligand>
        <name>Zn(2+)</name>
        <dbReference type="ChEBI" id="CHEBI:29105"/>
        <note>catalytic</note>
    </ligand>
</feature>
<keyword evidence="21" id="KW-1185">Reference proteome</keyword>
<feature type="binding site" evidence="17">
    <location>
        <position position="222"/>
    </location>
    <ligand>
        <name>NADP(+)</name>
        <dbReference type="ChEBI" id="CHEBI:58349"/>
    </ligand>
</feature>
<dbReference type="PROSITE" id="PS51747">
    <property type="entry name" value="CYT_DCMP_DEAMINASES_2"/>
    <property type="match status" value="1"/>
</dbReference>
<dbReference type="OrthoDB" id="9800865at2"/>
<dbReference type="InterPro" id="IPR016193">
    <property type="entry name" value="Cytidine_deaminase-like"/>
</dbReference>
<evidence type="ECO:0000256" key="12">
    <source>
        <dbReference type="ARBA" id="ARBA00023268"/>
    </source>
</evidence>
<dbReference type="Pfam" id="PF01872">
    <property type="entry name" value="RibD_C"/>
    <property type="match status" value="1"/>
</dbReference>
<evidence type="ECO:0000256" key="9">
    <source>
        <dbReference type="ARBA" id="ARBA00022833"/>
    </source>
</evidence>
<feature type="binding site" evidence="18">
    <location>
        <position position="49"/>
    </location>
    <ligand>
        <name>Zn(2+)</name>
        <dbReference type="ChEBI" id="CHEBI:29105"/>
        <note>catalytic</note>
    </ligand>
</feature>
<proteinExistence type="inferred from homology"/>
<feature type="binding site" evidence="17">
    <location>
        <position position="203"/>
    </location>
    <ligand>
        <name>substrate</name>
    </ligand>
</feature>
<evidence type="ECO:0000256" key="4">
    <source>
        <dbReference type="ARBA" id="ARBA00005259"/>
    </source>
</evidence>
<dbReference type="NCBIfam" id="TIGR00326">
    <property type="entry name" value="eubact_ribD"/>
    <property type="match status" value="1"/>
</dbReference>
<evidence type="ECO:0000256" key="18">
    <source>
        <dbReference type="PIRSR" id="PIRSR006769-3"/>
    </source>
</evidence>
<dbReference type="PANTHER" id="PTHR38011">
    <property type="entry name" value="DIHYDROFOLATE REDUCTASE FAMILY PROTEIN (AFU_ORTHOLOGUE AFUA_8G06820)"/>
    <property type="match status" value="1"/>
</dbReference>
<dbReference type="SUPFAM" id="SSF53597">
    <property type="entry name" value="Dihydrofolate reductase-like"/>
    <property type="match status" value="1"/>
</dbReference>
<comment type="cofactor">
    <cofactor evidence="15 18">
        <name>Zn(2+)</name>
        <dbReference type="ChEBI" id="CHEBI:29105"/>
    </cofactor>
    <text evidence="15 18">Binds 1 zinc ion.</text>
</comment>
<keyword evidence="10 15" id="KW-0521">NADP</keyword>
<feature type="active site" description="Proton donor" evidence="16">
    <location>
        <position position="51"/>
    </location>
</feature>
<dbReference type="InterPro" id="IPR002125">
    <property type="entry name" value="CMP_dCMP_dom"/>
</dbReference>
<evidence type="ECO:0000259" key="19">
    <source>
        <dbReference type="PROSITE" id="PS51747"/>
    </source>
</evidence>
<evidence type="ECO:0000256" key="7">
    <source>
        <dbReference type="ARBA" id="ARBA00022723"/>
    </source>
</evidence>
<evidence type="ECO:0000256" key="3">
    <source>
        <dbReference type="ARBA" id="ARBA00004910"/>
    </source>
</evidence>
<gene>
    <name evidence="20" type="ORF">SAMN03080599_00749</name>
</gene>
<dbReference type="InterPro" id="IPR004794">
    <property type="entry name" value="Eubact_RibD"/>
</dbReference>